<dbReference type="AlphaFoldDB" id="A0A450WBU3"/>
<dbReference type="EMBL" id="CAADFK010000063">
    <property type="protein sequence ID" value="VFK14512.1"/>
    <property type="molecule type" value="Genomic_DNA"/>
</dbReference>
<organism evidence="1">
    <name type="scientific">Candidatus Kentrum sp. LPFa</name>
    <dbReference type="NCBI Taxonomy" id="2126335"/>
    <lineage>
        <taxon>Bacteria</taxon>
        <taxon>Pseudomonadati</taxon>
        <taxon>Pseudomonadota</taxon>
        <taxon>Gammaproteobacteria</taxon>
        <taxon>Candidatus Kentrum</taxon>
    </lineage>
</organism>
<evidence type="ECO:0000313" key="1">
    <source>
        <dbReference type="EMBL" id="VFK14512.1"/>
    </source>
</evidence>
<name>A0A450WBU3_9GAMM</name>
<reference evidence="1" key="1">
    <citation type="submission" date="2019-02" db="EMBL/GenBank/DDBJ databases">
        <authorList>
            <person name="Gruber-Vodicka R. H."/>
            <person name="Seah K. B. B."/>
        </authorList>
    </citation>
    <scope>NUCLEOTIDE SEQUENCE</scope>
    <source>
        <strain evidence="1">BECK_S313</strain>
    </source>
</reference>
<proteinExistence type="predicted"/>
<gene>
    <name evidence="1" type="ORF">BECKLPF1236B_GA0070989_10631</name>
</gene>
<protein>
    <submittedName>
        <fullName evidence="1">Uncharacterized protein</fullName>
    </submittedName>
</protein>
<sequence length="74" mass="8548">MTRTNTMFPISMRNKSRNQLYAEALSEYLARHAPDEVLDAMNLIMDQSAMDESERPIDPFIATAARRVLDSNEW</sequence>
<accession>A0A450WBU3</accession>